<keyword evidence="2" id="KW-0472">Membrane</keyword>
<evidence type="ECO:0000313" key="4">
    <source>
        <dbReference type="Proteomes" id="UP000001937"/>
    </source>
</evidence>
<feature type="region of interest" description="Disordered" evidence="1">
    <location>
        <begin position="67"/>
        <end position="93"/>
    </location>
</feature>
<evidence type="ECO:0008006" key="5">
    <source>
        <dbReference type="Google" id="ProtNLM"/>
    </source>
</evidence>
<gene>
    <name evidence="3" type="ordered locus">Francci3_4294</name>
</gene>
<evidence type="ECO:0000256" key="2">
    <source>
        <dbReference type="SAM" id="Phobius"/>
    </source>
</evidence>
<keyword evidence="4" id="KW-1185">Reference proteome</keyword>
<protein>
    <recommendedName>
        <fullName evidence="5">Phage holin family protein</fullName>
    </recommendedName>
</protein>
<dbReference type="STRING" id="106370.Francci3_4294"/>
<feature type="compositionally biased region" description="Low complexity" evidence="1">
    <location>
        <begin position="67"/>
        <end position="85"/>
    </location>
</feature>
<dbReference type="eggNOG" id="ENOG50332VJ">
    <property type="taxonomic scope" value="Bacteria"/>
</dbReference>
<feature type="transmembrane region" description="Helical" evidence="2">
    <location>
        <begin position="169"/>
        <end position="192"/>
    </location>
</feature>
<dbReference type="HOGENOM" id="CLU_1118886_0_0_11"/>
<name>Q2J502_FRACC</name>
<organism evidence="3 4">
    <name type="scientific">Frankia casuarinae (strain DSM 45818 / CECT 9043 / HFP020203 / CcI3)</name>
    <dbReference type="NCBI Taxonomy" id="106370"/>
    <lineage>
        <taxon>Bacteria</taxon>
        <taxon>Bacillati</taxon>
        <taxon>Actinomycetota</taxon>
        <taxon>Actinomycetes</taxon>
        <taxon>Frankiales</taxon>
        <taxon>Frankiaceae</taxon>
        <taxon>Frankia</taxon>
    </lineage>
</organism>
<dbReference type="InterPro" id="IPR009937">
    <property type="entry name" value="Phage_holin_3_6"/>
</dbReference>
<dbReference type="AlphaFoldDB" id="Q2J502"/>
<keyword evidence="2" id="KW-1133">Transmembrane helix</keyword>
<proteinExistence type="predicted"/>
<accession>Q2J502</accession>
<dbReference type="Proteomes" id="UP000001937">
    <property type="component" value="Chromosome"/>
</dbReference>
<evidence type="ECO:0000313" key="3">
    <source>
        <dbReference type="EMBL" id="ABD13640.1"/>
    </source>
</evidence>
<feature type="region of interest" description="Disordered" evidence="1">
    <location>
        <begin position="217"/>
        <end position="248"/>
    </location>
</feature>
<reference evidence="3 4" key="1">
    <citation type="journal article" date="2007" name="Genome Res.">
        <title>Genome characteristics of facultatively symbiotic Frankia sp. strains reflect host range and host plant biogeography.</title>
        <authorList>
            <person name="Normand P."/>
            <person name="Lapierre P."/>
            <person name="Tisa L.S."/>
            <person name="Gogarten J.P."/>
            <person name="Alloisio N."/>
            <person name="Bagnarol E."/>
            <person name="Bassi C.A."/>
            <person name="Berry A.M."/>
            <person name="Bickhart D.M."/>
            <person name="Choisne N."/>
            <person name="Couloux A."/>
            <person name="Cournoyer B."/>
            <person name="Cruveiller S."/>
            <person name="Daubin V."/>
            <person name="Demange N."/>
            <person name="Francino M.P."/>
            <person name="Goltsman E."/>
            <person name="Huang Y."/>
            <person name="Kopp O.R."/>
            <person name="Labarre L."/>
            <person name="Lapidus A."/>
            <person name="Lavire C."/>
            <person name="Marechal J."/>
            <person name="Martinez M."/>
            <person name="Mastronunzio J.E."/>
            <person name="Mullin B.C."/>
            <person name="Niemann J."/>
            <person name="Pujic P."/>
            <person name="Rawnsley T."/>
            <person name="Rouy Z."/>
            <person name="Schenowitz C."/>
            <person name="Sellstedt A."/>
            <person name="Tavares F."/>
            <person name="Tomkins J.P."/>
            <person name="Vallenet D."/>
            <person name="Valverde C."/>
            <person name="Wall L.G."/>
            <person name="Wang Y."/>
            <person name="Medigue C."/>
            <person name="Benson D.R."/>
        </authorList>
    </citation>
    <scope>NUCLEOTIDE SEQUENCE [LARGE SCALE GENOMIC DNA]</scope>
    <source>
        <strain evidence="4">DSM 45818 / CECT 9043 / CcI3</strain>
    </source>
</reference>
<dbReference type="KEGG" id="fra:Francci3_4294"/>
<evidence type="ECO:0000256" key="1">
    <source>
        <dbReference type="SAM" id="MobiDB-lite"/>
    </source>
</evidence>
<keyword evidence="2" id="KW-0812">Transmembrane</keyword>
<sequence>MMGGRSAGRVLTVWTGGGRGGWPPVGPPGPPPVRTLSDQGACRIRVHVGSGCMSDQGACRIRAVARTVPPSSTGGSPPEGGPEVSIAAGKARDGREPTLGELVALATRDVSLLVRQEINLAKAELAQQAVSAALGIGFLAVAAGLGFCALIAVTIFLGELFTWAGIERFWSYLLTAGLYLVVAGLLALFAMARLRKLSPPERTIQTVRDDITWLRNPTTAPARSAGPVGPGDAVESAGAAAHPGQRGH</sequence>
<feature type="transmembrane region" description="Helical" evidence="2">
    <location>
        <begin position="132"/>
        <end position="157"/>
    </location>
</feature>
<dbReference type="EMBL" id="CP000249">
    <property type="protein sequence ID" value="ABD13640.1"/>
    <property type="molecule type" value="Genomic_DNA"/>
</dbReference>
<dbReference type="Pfam" id="PF07332">
    <property type="entry name" value="Phage_holin_3_6"/>
    <property type="match status" value="1"/>
</dbReference>